<dbReference type="SUPFAM" id="SSF54849">
    <property type="entry name" value="GroEL-intermediate domain like"/>
    <property type="match status" value="1"/>
</dbReference>
<name>A0AAE3K8Y5_9EURY</name>
<dbReference type="Gene3D" id="3.30.260.10">
    <property type="entry name" value="TCP-1-like chaperonin intermediate domain"/>
    <property type="match status" value="1"/>
</dbReference>
<dbReference type="GO" id="GO:0140662">
    <property type="term" value="F:ATP-dependent protein folding chaperone"/>
    <property type="evidence" value="ECO:0007669"/>
    <property type="project" value="InterPro"/>
</dbReference>
<protein>
    <submittedName>
        <fullName evidence="6">TCP-1/cpn60 chaperonin family protein</fullName>
    </submittedName>
</protein>
<comment type="caution">
    <text evidence="6">The sequence shown here is derived from an EMBL/GenBank/DDBJ whole genome shotgun (WGS) entry which is preliminary data.</text>
</comment>
<dbReference type="InterPro" id="IPR027409">
    <property type="entry name" value="GroEL-like_apical_dom_sf"/>
</dbReference>
<evidence type="ECO:0000256" key="4">
    <source>
        <dbReference type="ARBA" id="ARBA00023186"/>
    </source>
</evidence>
<gene>
    <name evidence="6" type="ORF">AArcSt2_12675</name>
</gene>
<dbReference type="PRINTS" id="PR00304">
    <property type="entry name" value="TCOMPLEXTCP1"/>
</dbReference>
<keyword evidence="3 5" id="KW-0067">ATP-binding</keyword>
<dbReference type="Proteomes" id="UP001203207">
    <property type="component" value="Unassembled WGS sequence"/>
</dbReference>
<proteinExistence type="inferred from homology"/>
<comment type="similarity">
    <text evidence="1 5">Belongs to the TCP-1 chaperonin family.</text>
</comment>
<evidence type="ECO:0000313" key="6">
    <source>
        <dbReference type="EMBL" id="MCL9817797.1"/>
    </source>
</evidence>
<evidence type="ECO:0000256" key="3">
    <source>
        <dbReference type="ARBA" id="ARBA00022840"/>
    </source>
</evidence>
<dbReference type="PANTHER" id="PTHR11353">
    <property type="entry name" value="CHAPERONIN"/>
    <property type="match status" value="1"/>
</dbReference>
<evidence type="ECO:0000256" key="5">
    <source>
        <dbReference type="RuleBase" id="RU004187"/>
    </source>
</evidence>
<sequence length="552" mass="59549">MATTPKSTDSVDFEPVESEPIESGITLAEAIHTTLGPNGMDKMLVGSNGRVIVTNNGSSILERLDITQPIGKVLENMVQIQQQAVGDGTTTSLVLIGALLSNAQSLREDGLHPTTIIEGYHQAAIFAQGQLPNYILSLSSNGDKRLQSVAETAVTGRWDDQSTELFASRTVLALRAVDFEPHRLSIDAYPGGELSESHIIDGILVDLDTSSTTIEVLDSYGFQSFNRPRIALVGSELTVDTPNRVERASLTDPQQVNAFRKYEQTVRDTVVHQLRAVETDIVFCQKSVDKEIRSKLASEGILAVERTRQDEFDAIARSTGATVLQSVDELTQQAIGYAESVRQRQFGSANVLTISGQNKESHATLCMRGGTPHVSDEIERITQTCSTVIQHAHRDGSVIAGGGATAMALAQDLLAFADSVSGRQQLAIREFADALERVPRVLATNAGNNPIDTLAVLRNRHNDGNSSVGISRSGTPRDMSEAGVLEPRVVFEHSLRTAFEAASMVLRIDSVETAAESKSDHHHSDCHGGCDHHDHSGTAHHSSGGYPWALSH</sequence>
<dbReference type="Gene3D" id="1.10.560.10">
    <property type="entry name" value="GroEL-like equatorial domain"/>
    <property type="match status" value="1"/>
</dbReference>
<dbReference type="SUPFAM" id="SSF52029">
    <property type="entry name" value="GroEL apical domain-like"/>
    <property type="match status" value="1"/>
</dbReference>
<dbReference type="InterPro" id="IPR027413">
    <property type="entry name" value="GROEL-like_equatorial_sf"/>
</dbReference>
<reference evidence="6" key="1">
    <citation type="journal article" date="2022" name="Syst. Appl. Microbiol.">
        <title>Natronocalculus amylovorans gen. nov., sp. nov., and Natranaeroarchaeum aerophilus sp. nov., dominant culturable amylolytic natronoarchaea from hypersaline soda lakes in southwestern Siberia.</title>
        <authorList>
            <person name="Sorokin D.Y."/>
            <person name="Elcheninov A.G."/>
            <person name="Khizhniak T.V."/>
            <person name="Koenen M."/>
            <person name="Bale N.J."/>
            <person name="Damste J.S.S."/>
            <person name="Kublanov I.V."/>
        </authorList>
    </citation>
    <scope>NUCLEOTIDE SEQUENCE</scope>
    <source>
        <strain evidence="6">AArc-St2</strain>
    </source>
</reference>
<dbReference type="EMBL" id="JAKRVX010000005">
    <property type="protein sequence ID" value="MCL9817797.1"/>
    <property type="molecule type" value="Genomic_DNA"/>
</dbReference>
<dbReference type="InterPro" id="IPR027410">
    <property type="entry name" value="TCP-1-like_intermed_sf"/>
</dbReference>
<dbReference type="Pfam" id="PF00118">
    <property type="entry name" value="Cpn60_TCP1"/>
    <property type="match status" value="1"/>
</dbReference>
<evidence type="ECO:0000313" key="7">
    <source>
        <dbReference type="Proteomes" id="UP001203207"/>
    </source>
</evidence>
<dbReference type="GO" id="GO:0005524">
    <property type="term" value="F:ATP binding"/>
    <property type="evidence" value="ECO:0007669"/>
    <property type="project" value="UniProtKB-KW"/>
</dbReference>
<dbReference type="InterPro" id="IPR002423">
    <property type="entry name" value="Cpn60/GroEL/TCP-1"/>
</dbReference>
<reference evidence="6" key="2">
    <citation type="submission" date="2022-02" db="EMBL/GenBank/DDBJ databases">
        <authorList>
            <person name="Elcheninov A.G."/>
            <person name="Sorokin D.Y."/>
            <person name="Kublanov I.V."/>
        </authorList>
    </citation>
    <scope>NUCLEOTIDE SEQUENCE</scope>
    <source>
        <strain evidence="6">AArc-St2</strain>
    </source>
</reference>
<keyword evidence="4 5" id="KW-0143">Chaperone</keyword>
<evidence type="ECO:0000256" key="2">
    <source>
        <dbReference type="ARBA" id="ARBA00022741"/>
    </source>
</evidence>
<dbReference type="RefSeq" id="WP_250585154.1">
    <property type="nucleotide sequence ID" value="NZ_JAKRVX010000005.1"/>
</dbReference>
<dbReference type="AlphaFoldDB" id="A0AAE3K8Y5"/>
<dbReference type="SUPFAM" id="SSF48592">
    <property type="entry name" value="GroEL equatorial domain-like"/>
    <property type="match status" value="1"/>
</dbReference>
<keyword evidence="7" id="KW-1185">Reference proteome</keyword>
<evidence type="ECO:0000256" key="1">
    <source>
        <dbReference type="ARBA" id="ARBA00008020"/>
    </source>
</evidence>
<keyword evidence="2 5" id="KW-0547">Nucleotide-binding</keyword>
<organism evidence="6 7">
    <name type="scientific">Natronocalculus amylovorans</name>
    <dbReference type="NCBI Taxonomy" id="2917812"/>
    <lineage>
        <taxon>Archaea</taxon>
        <taxon>Methanobacteriati</taxon>
        <taxon>Methanobacteriota</taxon>
        <taxon>Stenosarchaea group</taxon>
        <taxon>Halobacteria</taxon>
        <taxon>Halobacteriales</taxon>
        <taxon>Haloferacaceae</taxon>
        <taxon>Natronocalculus</taxon>
    </lineage>
</organism>
<accession>A0AAE3K8Y5</accession>
<dbReference type="Gene3D" id="3.50.7.10">
    <property type="entry name" value="GroEL"/>
    <property type="match status" value="1"/>
</dbReference>
<dbReference type="InterPro" id="IPR017998">
    <property type="entry name" value="Chaperone_TCP-1"/>
</dbReference>